<dbReference type="Pfam" id="PF00675">
    <property type="entry name" value="Peptidase_M16"/>
    <property type="match status" value="1"/>
</dbReference>
<comment type="cofactor">
    <cofactor evidence="1">
        <name>Zn(2+)</name>
        <dbReference type="ChEBI" id="CHEBI:29105"/>
    </cofactor>
</comment>
<evidence type="ECO:0000313" key="7">
    <source>
        <dbReference type="Proteomes" id="UP000476338"/>
    </source>
</evidence>
<sequence length="914" mass="106172">MRSIFILCFVFLSICFGLNIDKNLTIGKLDNGITYYLYKNEIPKNSINMIMHIKAGSSDERDDEQGIAHFVEHMAFNGTRDFEKNDLIKALESLGVKFGADLNAATSFNETTYKLNIKNSDENIQKALKVLANMGFLAKFTEDEVEAEKGVIAQEEKNRRNAYTRISEQNLKYYFKDSIYKDRLPIGKMDVVLNATPKLLRGFYDRYYQPQNTSLVVVGDFDKDMMIKYIKENFNEFKNKSEINFVDKKIGFFNDLVIFNAHDKEINNNSVSLMFESESKPLNSLENLKESFIYDFISRLIFMRNEAQKFNANSVIDINFYPSEFYNQKTLFTFSASVLGNDFNASIDKISSLIKDIKENGFNKNDFLTIKKQLLEENLNILNQTLVSDEIVFNILNLIENKTIFLSKKDRYLINDKFIKNVTLNELEEKFRNLIKSDGVLISLISKNPVFLSKDDFRKIISNSKINNQFSKNLPNSLLDKELKNVDIKSSFYDDKNQIYFYEFENGAKLVFKEVATKKDEIFFKAFKKGGLTNFQDIKNPNFAVDISNGSGIGEFNNYEVGVITAGEIFNFSKFINRISLGYFGSVRSSDLENFFKAFYVDFENPKIDENYLKNYQTLSLDALKKNEENPDYKFAKEFNEFYYKNSLKMKFTSQDDIKNIEISKLRNFLSENFKNAGEYYFVFVGDMKAQDFIKIAKNYIGNLKGFKNSTKILDDNIRGLNKNATFKRFYLSENVAKSSIFIKGQNLDFTPKNYMSLSIATEILNVLMREEIREKHSLTYGIYAYSNLEKLPFNQNYTKISWTCEPKDSDKIVEMVKDRISFLKTKFKDEKELNNIKLIKKVALEKAYEEPSFWLSEITGALLFDTEIYNKQRALNLLNGITLKDVIDVSNIAFDLENLIYSSNSFKELNKHQ</sequence>
<reference evidence="6 7" key="2">
    <citation type="submission" date="2020-03" db="EMBL/GenBank/DDBJ databases">
        <title>Campylobacter portucalensis sp. nov., a new species of Campylobacter isolated from the reproductive tract of bulls.</title>
        <authorList>
            <person name="Silva M.F."/>
            <person name="Pereira G."/>
            <person name="Carneiro C."/>
            <person name="Hemphill A."/>
            <person name="Mateus L."/>
            <person name="Lopes-Da-Costa L."/>
            <person name="Silva E."/>
        </authorList>
    </citation>
    <scope>NUCLEOTIDE SEQUENCE [LARGE SCALE GENOMIC DNA]</scope>
    <source>
        <strain evidence="6 7">FMV-PI01</strain>
    </source>
</reference>
<dbReference type="PANTHER" id="PTHR11851:SF49">
    <property type="entry name" value="MITOCHONDRIAL-PROCESSING PEPTIDASE SUBUNIT ALPHA"/>
    <property type="match status" value="1"/>
</dbReference>
<evidence type="ECO:0000259" key="5">
    <source>
        <dbReference type="Pfam" id="PF05193"/>
    </source>
</evidence>
<evidence type="ECO:0000259" key="4">
    <source>
        <dbReference type="Pfam" id="PF00675"/>
    </source>
</evidence>
<dbReference type="RefSeq" id="WP_154570349.1">
    <property type="nucleotide sequence ID" value="NZ_VWSJ01000006.1"/>
</dbReference>
<reference evidence="6 7" key="1">
    <citation type="submission" date="2019-09" db="EMBL/GenBank/DDBJ databases">
        <authorList>
            <person name="Silva M."/>
            <person name="Pereira G."/>
            <person name="Lopes-Da-Costa L."/>
            <person name="Silva E."/>
        </authorList>
    </citation>
    <scope>NUCLEOTIDE SEQUENCE [LARGE SCALE GENOMIC DNA]</scope>
    <source>
        <strain evidence="6 7">FMV-PI01</strain>
    </source>
</reference>
<dbReference type="GO" id="GO:0046872">
    <property type="term" value="F:metal ion binding"/>
    <property type="evidence" value="ECO:0007669"/>
    <property type="project" value="InterPro"/>
</dbReference>
<evidence type="ECO:0000256" key="1">
    <source>
        <dbReference type="ARBA" id="ARBA00001947"/>
    </source>
</evidence>
<dbReference type="GO" id="GO:0004222">
    <property type="term" value="F:metalloendopeptidase activity"/>
    <property type="evidence" value="ECO:0007669"/>
    <property type="project" value="InterPro"/>
</dbReference>
<dbReference type="AlphaFoldDB" id="A0A6L5WJ93"/>
<accession>A0A6L5WJ93</accession>
<evidence type="ECO:0000256" key="2">
    <source>
        <dbReference type="ARBA" id="ARBA00007261"/>
    </source>
</evidence>
<dbReference type="EMBL" id="VWSJ01000006">
    <property type="protein sequence ID" value="MSN96085.1"/>
    <property type="molecule type" value="Genomic_DNA"/>
</dbReference>
<keyword evidence="7" id="KW-1185">Reference proteome</keyword>
<dbReference type="InterPro" id="IPR007863">
    <property type="entry name" value="Peptidase_M16_C"/>
</dbReference>
<evidence type="ECO:0000313" key="6">
    <source>
        <dbReference type="EMBL" id="MSN96085.1"/>
    </source>
</evidence>
<comment type="similarity">
    <text evidence="2 3">Belongs to the peptidase M16 family.</text>
</comment>
<dbReference type="Pfam" id="PF05193">
    <property type="entry name" value="Peptidase_M16_C"/>
    <property type="match status" value="2"/>
</dbReference>
<name>A0A6L5WJ93_9BACT</name>
<protein>
    <submittedName>
        <fullName evidence="6">Insulinase family protein</fullName>
    </submittedName>
</protein>
<dbReference type="InterPro" id="IPR001431">
    <property type="entry name" value="Pept_M16_Zn_BS"/>
</dbReference>
<proteinExistence type="inferred from homology"/>
<dbReference type="InterPro" id="IPR050361">
    <property type="entry name" value="MPP/UQCRC_Complex"/>
</dbReference>
<dbReference type="GO" id="GO:0006508">
    <property type="term" value="P:proteolysis"/>
    <property type="evidence" value="ECO:0007669"/>
    <property type="project" value="InterPro"/>
</dbReference>
<dbReference type="PROSITE" id="PS00143">
    <property type="entry name" value="INSULINASE"/>
    <property type="match status" value="1"/>
</dbReference>
<dbReference type="InterPro" id="IPR011765">
    <property type="entry name" value="Pept_M16_N"/>
</dbReference>
<feature type="domain" description="Peptidase M16 N-terminal" evidence="4">
    <location>
        <begin position="38"/>
        <end position="170"/>
    </location>
</feature>
<dbReference type="Proteomes" id="UP000476338">
    <property type="component" value="Unassembled WGS sequence"/>
</dbReference>
<dbReference type="SUPFAM" id="SSF63411">
    <property type="entry name" value="LuxS/MPP-like metallohydrolase"/>
    <property type="match status" value="4"/>
</dbReference>
<evidence type="ECO:0000256" key="3">
    <source>
        <dbReference type="RuleBase" id="RU004447"/>
    </source>
</evidence>
<dbReference type="PANTHER" id="PTHR11851">
    <property type="entry name" value="METALLOPROTEASE"/>
    <property type="match status" value="1"/>
</dbReference>
<feature type="domain" description="Peptidase M16 C-terminal" evidence="5">
    <location>
        <begin position="195"/>
        <end position="374"/>
    </location>
</feature>
<dbReference type="Gene3D" id="3.30.830.10">
    <property type="entry name" value="Metalloenzyme, LuxS/M16 peptidase-like"/>
    <property type="match status" value="4"/>
</dbReference>
<organism evidence="6 7">
    <name type="scientific">Campylobacter portucalensis</name>
    <dbReference type="NCBI Taxonomy" id="2608384"/>
    <lineage>
        <taxon>Bacteria</taxon>
        <taxon>Pseudomonadati</taxon>
        <taxon>Campylobacterota</taxon>
        <taxon>Epsilonproteobacteria</taxon>
        <taxon>Campylobacterales</taxon>
        <taxon>Campylobacteraceae</taxon>
        <taxon>Campylobacter</taxon>
    </lineage>
</organism>
<dbReference type="InterPro" id="IPR011249">
    <property type="entry name" value="Metalloenz_LuxS/M16"/>
</dbReference>
<gene>
    <name evidence="6" type="ORF">F1B92_02560</name>
</gene>
<comment type="caution">
    <text evidence="6">The sequence shown here is derived from an EMBL/GenBank/DDBJ whole genome shotgun (WGS) entry which is preliminary data.</text>
</comment>
<feature type="domain" description="Peptidase M16 C-terminal" evidence="5">
    <location>
        <begin position="662"/>
        <end position="838"/>
    </location>
</feature>